<dbReference type="EMBL" id="CP031078">
    <property type="protein sequence ID" value="AYF02349.1"/>
    <property type="molecule type" value="Genomic_DNA"/>
</dbReference>
<evidence type="ECO:0000313" key="7">
    <source>
        <dbReference type="Proteomes" id="UP000272010"/>
    </source>
</evidence>
<sequence>MASHHEVTEHKHGSMDISDHQKTFAGFIRLSTWVVGLAIAVLIFLALANS</sequence>
<keyword evidence="1" id="KW-0812">Transmembrane</keyword>
<dbReference type="STRING" id="147645.A6J80_08165"/>
<dbReference type="KEGG" id="pye:A6J80_08165"/>
<keyword evidence="1" id="KW-1133">Transmembrane helix</keyword>
<feature type="domain" description="Cytochrome c oxidase subunit IV bacterial aa3 type" evidence="2">
    <location>
        <begin position="10"/>
        <end position="49"/>
    </location>
</feature>
<gene>
    <name evidence="3" type="ORF">A6J80_08165</name>
    <name evidence="5" type="ORF">FOB51_20685</name>
    <name evidence="4" type="ORF">PY32053_02758</name>
</gene>
<reference evidence="4" key="3">
    <citation type="journal article" date="2018" name="Front. Microbiol.">
        <title>Genome Structure of the Opportunistic Pathogen Paracoccus yeei (Alphaproteobacteria) and Identification of Putative Virulence Factors.</title>
        <authorList>
            <person name="Lasek R."/>
            <person name="Szuplewska M."/>
            <person name="Mitura M."/>
            <person name="Decewicz P."/>
            <person name="Chmielowska C."/>
            <person name="Pawlot A."/>
            <person name="Sentkowska D."/>
            <person name="Czarnecki J."/>
            <person name="Bartosik D."/>
        </authorList>
    </citation>
    <scope>NUCLEOTIDE SEQUENCE</scope>
    <source>
        <strain evidence="4">CCUG 32053</strain>
    </source>
</reference>
<dbReference type="AlphaFoldDB" id="A0A1V0GR91"/>
<dbReference type="RefSeq" id="WP_080621092.1">
    <property type="nucleotide sequence ID" value="NZ_CALTWI010000082.1"/>
</dbReference>
<keyword evidence="1" id="KW-0472">Membrane</keyword>
<dbReference type="InterPro" id="IPR012422">
    <property type="entry name" value="Cyt_c_oxidase_su4_bac-aa3"/>
</dbReference>
<evidence type="ECO:0000313" key="4">
    <source>
        <dbReference type="EMBL" id="AYF02349.1"/>
    </source>
</evidence>
<dbReference type="InterPro" id="IPR036596">
    <property type="entry name" value="Cyt-C_aa3_sf"/>
</dbReference>
<reference evidence="7" key="4">
    <citation type="submission" date="2018-07" db="EMBL/GenBank/DDBJ databases">
        <title>Genome Structure of the Opportunistic Pathogen Paracoccus yeei (Alphaproteobacteria) and Identification of Putative Virulence Factors.</title>
        <authorList>
            <person name="Lasek R."/>
            <person name="Szuplewska M."/>
            <person name="Mitura M."/>
            <person name="Decewicz P."/>
            <person name="Chmielowska C."/>
            <person name="Pawlot A."/>
            <person name="Sentkowska D."/>
            <person name="Czarnecki J."/>
            <person name="Bartosik D."/>
        </authorList>
    </citation>
    <scope>NUCLEOTIDE SEQUENCE [LARGE SCALE GENOMIC DNA]</scope>
    <source>
        <strain evidence="7">CCUG 32053</strain>
    </source>
</reference>
<keyword evidence="6" id="KW-1185">Reference proteome</keyword>
<evidence type="ECO:0000313" key="8">
    <source>
        <dbReference type="Proteomes" id="UP000324507"/>
    </source>
</evidence>
<feature type="transmembrane region" description="Helical" evidence="1">
    <location>
        <begin position="24"/>
        <end position="48"/>
    </location>
</feature>
<dbReference type="SUPFAM" id="SSF81469">
    <property type="entry name" value="Bacterial aa3 type cytochrome c oxidase subunit IV"/>
    <property type="match status" value="1"/>
</dbReference>
<accession>A0A1V0GR91</accession>
<dbReference type="Proteomes" id="UP000191257">
    <property type="component" value="Chromosome"/>
</dbReference>
<evidence type="ECO:0000313" key="5">
    <source>
        <dbReference type="EMBL" id="QEU10230.1"/>
    </source>
</evidence>
<evidence type="ECO:0000313" key="6">
    <source>
        <dbReference type="Proteomes" id="UP000191257"/>
    </source>
</evidence>
<reference evidence="3" key="2">
    <citation type="submission" date="2017-12" db="EMBL/GenBank/DDBJ databases">
        <title>FDA dAtabase for Regulatory Grade micrObial Sequences (FDA-ARGOS): Supporting development and validation of Infectious Disease Dx tests.</title>
        <authorList>
            <person name="Campos J."/>
            <person name="Goldberg B."/>
            <person name="Tallon L."/>
            <person name="Sadzewicz L."/>
            <person name="Sengamalay N."/>
            <person name="Ott S."/>
            <person name="Godinez A."/>
            <person name="Nagaraj S."/>
            <person name="Vyas G."/>
            <person name="Aluvathingal J."/>
            <person name="Nadendla S."/>
            <person name="Geyer C."/>
            <person name="Nandy P."/>
            <person name="Hobson J."/>
            <person name="Sichtig H."/>
        </authorList>
    </citation>
    <scope>NUCLEOTIDE SEQUENCE</scope>
    <source>
        <strain evidence="3">FDAARGOS_252</strain>
    </source>
</reference>
<dbReference type="Proteomes" id="UP000272010">
    <property type="component" value="Chromosome"/>
</dbReference>
<reference evidence="6" key="1">
    <citation type="submission" date="2017-03" db="EMBL/GenBank/DDBJ databases">
        <title>FDA dAtabase for Regulatory Grade micrObial Sequences (FDA-ARGOS): Supporting development and validation of Infectious Disease Dx tests.</title>
        <authorList>
            <person name="Minogue T."/>
            <person name="Wolcott M."/>
            <person name="Wasieloski L."/>
            <person name="Aguilar W."/>
            <person name="Moore D."/>
            <person name="Tallon L."/>
            <person name="Sadzewicz L."/>
            <person name="Sengamalay N."/>
            <person name="Ott S."/>
            <person name="Godinez A."/>
            <person name="Nagaraj S."/>
            <person name="Nadendla S."/>
            <person name="Geyer C."/>
            <person name="Sichtig H."/>
        </authorList>
    </citation>
    <scope>NUCLEOTIDE SEQUENCE [LARGE SCALE GENOMIC DNA]</scope>
    <source>
        <strain evidence="6">FDAARGOS_252</strain>
    </source>
</reference>
<evidence type="ECO:0000259" key="2">
    <source>
        <dbReference type="Pfam" id="PF07835"/>
    </source>
</evidence>
<dbReference type="Pfam" id="PF07835">
    <property type="entry name" value="COX4_pro_2"/>
    <property type="match status" value="1"/>
</dbReference>
<reference evidence="5 8" key="5">
    <citation type="submission" date="2019-09" db="EMBL/GenBank/DDBJ databases">
        <title>FDA dAtabase for Regulatory Grade micrObial Sequences (FDA-ARGOS): Supporting development and validation of Infectious Disease Dx tests.</title>
        <authorList>
            <person name="Sciortino C."/>
            <person name="Tallon L."/>
            <person name="Sadzewicz L."/>
            <person name="Vavikolanu K."/>
            <person name="Mehta A."/>
            <person name="Aluvathingal J."/>
            <person name="Nadendla S."/>
            <person name="Nandy P."/>
            <person name="Geyer C."/>
            <person name="Yan Y."/>
            <person name="Sichtig H."/>
        </authorList>
    </citation>
    <scope>NUCLEOTIDE SEQUENCE [LARGE SCALE GENOMIC DNA]</scope>
    <source>
        <strain evidence="5 8">FDAARGOS_643</strain>
    </source>
</reference>
<evidence type="ECO:0000313" key="3">
    <source>
        <dbReference type="EMBL" id="ARC36362.1"/>
    </source>
</evidence>
<protein>
    <submittedName>
        <fullName evidence="3">Aa3-type cytochrome c oxidase subunit IV</fullName>
    </submittedName>
</protein>
<dbReference type="EMBL" id="CP044081">
    <property type="protein sequence ID" value="QEU10230.1"/>
    <property type="molecule type" value="Genomic_DNA"/>
</dbReference>
<name>A0A1V0GR91_9RHOB</name>
<dbReference type="Proteomes" id="UP000324507">
    <property type="component" value="Chromosome"/>
</dbReference>
<evidence type="ECO:0000256" key="1">
    <source>
        <dbReference type="SAM" id="Phobius"/>
    </source>
</evidence>
<organism evidence="3 6">
    <name type="scientific">Paracoccus yeei</name>
    <dbReference type="NCBI Taxonomy" id="147645"/>
    <lineage>
        <taxon>Bacteria</taxon>
        <taxon>Pseudomonadati</taxon>
        <taxon>Pseudomonadota</taxon>
        <taxon>Alphaproteobacteria</taxon>
        <taxon>Rhodobacterales</taxon>
        <taxon>Paracoccaceae</taxon>
        <taxon>Paracoccus</taxon>
    </lineage>
</organism>
<dbReference type="eggNOG" id="ENOG5030YVY">
    <property type="taxonomic scope" value="Bacteria"/>
</dbReference>
<dbReference type="EMBL" id="CP020442">
    <property type="protein sequence ID" value="ARC36362.1"/>
    <property type="molecule type" value="Genomic_DNA"/>
</dbReference>
<dbReference type="Gene3D" id="1.20.5.160">
    <property type="entry name" value="Bacterial aa3 type cytochrome c oxidase subunit IV"/>
    <property type="match status" value="1"/>
</dbReference>
<proteinExistence type="predicted"/>